<protein>
    <submittedName>
        <fullName evidence="2">Uncharacterized protein</fullName>
    </submittedName>
</protein>
<reference evidence="2 3" key="1">
    <citation type="journal article" date="2018" name="Microbiome">
        <title>Fine metagenomic profile of the Mediterranean stratified and mixed water columns revealed by assembly and recruitment.</title>
        <authorList>
            <person name="Haro-Moreno J.M."/>
            <person name="Lopez-Perez M."/>
            <person name="De La Torre J.R."/>
            <person name="Picazo A."/>
            <person name="Camacho A."/>
            <person name="Rodriguez-Valera F."/>
        </authorList>
    </citation>
    <scope>NUCLEOTIDE SEQUENCE [LARGE SCALE GENOMIC DNA]</scope>
    <source>
        <strain evidence="2">MED-G57</strain>
    </source>
</reference>
<evidence type="ECO:0000313" key="3">
    <source>
        <dbReference type="Proteomes" id="UP000253570"/>
    </source>
</evidence>
<gene>
    <name evidence="2" type="ORF">DBW71_02145</name>
</gene>
<comment type="caution">
    <text evidence="2">The sequence shown here is derived from an EMBL/GenBank/DDBJ whole genome shotgun (WGS) entry which is preliminary data.</text>
</comment>
<feature type="transmembrane region" description="Helical" evidence="1">
    <location>
        <begin position="6"/>
        <end position="26"/>
    </location>
</feature>
<dbReference type="EMBL" id="QOQD01000004">
    <property type="protein sequence ID" value="RCL73893.1"/>
    <property type="molecule type" value="Genomic_DNA"/>
</dbReference>
<proteinExistence type="predicted"/>
<organism evidence="2 3">
    <name type="scientific">PS1 clade bacterium</name>
    <dbReference type="NCBI Taxonomy" id="2175152"/>
    <lineage>
        <taxon>Bacteria</taxon>
        <taxon>Pseudomonadati</taxon>
        <taxon>Pseudomonadota</taxon>
        <taxon>Alphaproteobacteria</taxon>
        <taxon>PS1 clade</taxon>
    </lineage>
</organism>
<dbReference type="Proteomes" id="UP000253570">
    <property type="component" value="Unassembled WGS sequence"/>
</dbReference>
<accession>A0A368DRH9</accession>
<evidence type="ECO:0000313" key="2">
    <source>
        <dbReference type="EMBL" id="RCL73893.1"/>
    </source>
</evidence>
<keyword evidence="1" id="KW-0472">Membrane</keyword>
<keyword evidence="1" id="KW-1133">Transmembrane helix</keyword>
<feature type="transmembrane region" description="Helical" evidence="1">
    <location>
        <begin position="38"/>
        <end position="57"/>
    </location>
</feature>
<sequence>MIKLLIFHFLILICPFIIIGFYYCIIGRYSRLKEIPNLYGYKLTIIGLFISITIFYLNPILSDSSVDNNYTPPYMEDGKIISGSVKED</sequence>
<name>A0A368DRH9_9PROT</name>
<dbReference type="AlphaFoldDB" id="A0A368DRH9"/>
<evidence type="ECO:0000256" key="1">
    <source>
        <dbReference type="SAM" id="Phobius"/>
    </source>
</evidence>
<keyword evidence="1" id="KW-0812">Transmembrane</keyword>